<reference evidence="1 2" key="1">
    <citation type="submission" date="2020-11" db="EMBL/GenBank/DDBJ databases">
        <title>A novel isolate from a Black sea contaminated sediment with potential to produce alkanes: Plantactinospora alkalitolerans sp. nov.</title>
        <authorList>
            <person name="Carro L."/>
            <person name="Veyisoglu A."/>
            <person name="Guven K."/>
            <person name="Schumann P."/>
            <person name="Klenk H.-P."/>
            <person name="Sahin N."/>
        </authorList>
    </citation>
    <scope>NUCLEOTIDE SEQUENCE [LARGE SCALE GENOMIC DNA]</scope>
    <source>
        <strain evidence="1 2">S1510</strain>
    </source>
</reference>
<evidence type="ECO:0000313" key="1">
    <source>
        <dbReference type="EMBL" id="MBF9135362.1"/>
    </source>
</evidence>
<evidence type="ECO:0000313" key="2">
    <source>
        <dbReference type="Proteomes" id="UP000638560"/>
    </source>
</evidence>
<name>A0ABS0HA59_9ACTN</name>
<sequence length="425" mass="46862">MPINSKLVQTRLPPDGVIRLGYSEPGNRGGKKPKKLDKFRLTSPSEPFIVEAAALYGGEPQPWQSDEGPQWQVFTTADAIKVFVPRQRIDPFMEYWEGRAPQRKCDGEREYLRGQPCKCLQGCRLYPEHDFETNLLSRGECPCGAKRLCKPTTRLSVMLADVHSAGTWKLETHGWNAAAELPGLADAIAVVAEPVPATLRLRMHKVTRVKIQRGVEGTEVRQFAVPYLDFGGLFTPRQAYEGQLTTAARAAIGAPSLAAIAAGPTRPTLTEEQILDQAKHLQTPDQVARLREMAEAGGALTPRVEAALAAVTADLDEAREQREAVDPDRARRATAKAAVASQPPKDVIVDAEVVPDEAIRELWQEAVRLAAALGWGEDVVIQRFERRYGYHPGDESRLRLADFEAFRDLVRDAKPIPPATAEQAT</sequence>
<dbReference type="RefSeq" id="WP_196206815.1">
    <property type="nucleotide sequence ID" value="NZ_JADPUN010000422.1"/>
</dbReference>
<organism evidence="1 2">
    <name type="scientific">Plantactinospora alkalitolerans</name>
    <dbReference type="NCBI Taxonomy" id="2789879"/>
    <lineage>
        <taxon>Bacteria</taxon>
        <taxon>Bacillati</taxon>
        <taxon>Actinomycetota</taxon>
        <taxon>Actinomycetes</taxon>
        <taxon>Micromonosporales</taxon>
        <taxon>Micromonosporaceae</taxon>
        <taxon>Plantactinospora</taxon>
    </lineage>
</organism>
<keyword evidence="2" id="KW-1185">Reference proteome</keyword>
<dbReference type="Pfam" id="PF18897">
    <property type="entry name" value="Gp3-like"/>
    <property type="match status" value="1"/>
</dbReference>
<comment type="caution">
    <text evidence="1">The sequence shown here is derived from an EMBL/GenBank/DDBJ whole genome shotgun (WGS) entry which is preliminary data.</text>
</comment>
<protein>
    <submittedName>
        <fullName evidence="1">Uncharacterized protein</fullName>
    </submittedName>
</protein>
<dbReference type="EMBL" id="JADPUN010000422">
    <property type="protein sequence ID" value="MBF9135362.1"/>
    <property type="molecule type" value="Genomic_DNA"/>
</dbReference>
<gene>
    <name evidence="1" type="ORF">I0C86_41665</name>
</gene>
<dbReference type="Proteomes" id="UP000638560">
    <property type="component" value="Unassembled WGS sequence"/>
</dbReference>
<accession>A0ABS0HA59</accession>
<proteinExistence type="predicted"/>
<dbReference type="InterPro" id="IPR043991">
    <property type="entry name" value="Gp3-like"/>
</dbReference>